<dbReference type="AlphaFoldDB" id="A0A511R278"/>
<dbReference type="RefSeq" id="WP_119340922.1">
    <property type="nucleotide sequence ID" value="NZ_BJXL01000058.1"/>
</dbReference>
<protein>
    <submittedName>
        <fullName evidence="2">Uncharacterized protein</fullName>
    </submittedName>
</protein>
<evidence type="ECO:0000313" key="2">
    <source>
        <dbReference type="EMBL" id="GEM83721.1"/>
    </source>
</evidence>
<dbReference type="SUPFAM" id="SSF49464">
    <property type="entry name" value="Carboxypeptidase regulatory domain-like"/>
    <property type="match status" value="1"/>
</dbReference>
<evidence type="ECO:0000313" key="3">
    <source>
        <dbReference type="Proteomes" id="UP000321197"/>
    </source>
</evidence>
<gene>
    <name evidence="2" type="ORF">MHY01S_18870</name>
</gene>
<accession>A0A511R278</accession>
<dbReference type="PROSITE" id="PS51257">
    <property type="entry name" value="PROKAR_LIPOPROTEIN"/>
    <property type="match status" value="1"/>
</dbReference>
<reference evidence="2 3" key="1">
    <citation type="submission" date="2019-07" db="EMBL/GenBank/DDBJ databases">
        <title>Whole genome shotgun sequence of Meiothermus hypogaeus NBRC 106114.</title>
        <authorList>
            <person name="Hosoyama A."/>
            <person name="Uohara A."/>
            <person name="Ohji S."/>
            <person name="Ichikawa N."/>
        </authorList>
    </citation>
    <scope>NUCLEOTIDE SEQUENCE [LARGE SCALE GENOMIC DNA]</scope>
    <source>
        <strain evidence="2 3">NBRC 106114</strain>
    </source>
</reference>
<evidence type="ECO:0000256" key="1">
    <source>
        <dbReference type="SAM" id="SignalP"/>
    </source>
</evidence>
<comment type="caution">
    <text evidence="2">The sequence shown here is derived from an EMBL/GenBank/DDBJ whole genome shotgun (WGS) entry which is preliminary data.</text>
</comment>
<feature type="chain" id="PRO_5022173646" evidence="1">
    <location>
        <begin position="18"/>
        <end position="503"/>
    </location>
</feature>
<dbReference type="EMBL" id="BJXL01000058">
    <property type="protein sequence ID" value="GEM83721.1"/>
    <property type="molecule type" value="Genomic_DNA"/>
</dbReference>
<dbReference type="Proteomes" id="UP000321197">
    <property type="component" value="Unassembled WGS sequence"/>
</dbReference>
<keyword evidence="1" id="KW-0732">Signal</keyword>
<dbReference type="OrthoDB" id="27454at2"/>
<dbReference type="InterPro" id="IPR008969">
    <property type="entry name" value="CarboxyPept-like_regulatory"/>
</dbReference>
<feature type="signal peptide" evidence="1">
    <location>
        <begin position="1"/>
        <end position="17"/>
    </location>
</feature>
<proteinExistence type="predicted"/>
<sequence length="503" mass="49961">MKRLFWLLSMSLLPLLAACPGGGGGTPSLVISPKPSTVTAGTTVTFNATLTNATGTINWTLSGAGSLSATTGTSVTYTAPASVPTPANVTLTATSGSLSDSASFTIAAPATITVAGTVIGFNLQPVASAPVVITSGSTNLSTTTNASGAFSVAGVTPPYDATVVSGNQSLIYKGLTRTDPTLVFIGVTPGASRSASLSGTVSGGAGFPEPANHVTKTAFGSPEAVDNAPAATATGAYNMGTVSWFGPTTTTGNIHALQWLFDGTGFPTDYKGYGQKLNVALSDGGAFASQNVTMSGVSEAAISGSVTLPAGYNLASKRMSVGFADRSLIEVLADSGASTNFTYTTPNITGATIQMRITAGNAAGTSVITTKPGLAVNATGVSIPLPAGSDLSLPPNSATNVNNSTTFSYTPFSGGVHLVVFNGPGTNPDYVVVTTAASTTIPNLSSVGLGLPSSTVYSWNVLGAAPFASVDAAAGPGGWLAVYLGTAEGSRTVSTNRTFTTAP</sequence>
<name>A0A511R278_9DEIN</name>
<organism evidence="2 3">
    <name type="scientific">Meiothermus hypogaeus NBRC 106114</name>
    <dbReference type="NCBI Taxonomy" id="1227553"/>
    <lineage>
        <taxon>Bacteria</taxon>
        <taxon>Thermotogati</taxon>
        <taxon>Deinococcota</taxon>
        <taxon>Deinococci</taxon>
        <taxon>Thermales</taxon>
        <taxon>Thermaceae</taxon>
        <taxon>Meiothermus</taxon>
    </lineage>
</organism>